<dbReference type="GO" id="GO:0003729">
    <property type="term" value="F:mRNA binding"/>
    <property type="evidence" value="ECO:0007669"/>
    <property type="project" value="TreeGrafter"/>
</dbReference>
<dbReference type="Proteomes" id="UP000468591">
    <property type="component" value="Unassembled WGS sequence"/>
</dbReference>
<keyword evidence="3 4" id="KW-0687">Ribonucleoprotein</keyword>
<dbReference type="SUPFAM" id="SSF48300">
    <property type="entry name" value="Ribosomal protein L7/12, oligomerisation (N-terminal) domain"/>
    <property type="match status" value="1"/>
</dbReference>
<dbReference type="Pfam" id="PF00542">
    <property type="entry name" value="Ribosomal_L12"/>
    <property type="match status" value="1"/>
</dbReference>
<accession>A0A6P0C9V4</accession>
<keyword evidence="8" id="KW-1185">Reference proteome</keyword>
<keyword evidence="2 4" id="KW-0689">Ribosomal protein</keyword>
<dbReference type="NCBIfam" id="TIGR00855">
    <property type="entry name" value="L12"/>
    <property type="match status" value="1"/>
</dbReference>
<dbReference type="InterPro" id="IPR013823">
    <property type="entry name" value="Ribosomal_bL12_C"/>
</dbReference>
<dbReference type="GO" id="GO:0003735">
    <property type="term" value="F:structural constituent of ribosome"/>
    <property type="evidence" value="ECO:0007669"/>
    <property type="project" value="InterPro"/>
</dbReference>
<dbReference type="CDD" id="cd00387">
    <property type="entry name" value="Ribosomal_L7_L12"/>
    <property type="match status" value="1"/>
</dbReference>
<evidence type="ECO:0000256" key="2">
    <source>
        <dbReference type="ARBA" id="ARBA00022980"/>
    </source>
</evidence>
<proteinExistence type="inferred from homology"/>
<dbReference type="InterPro" id="IPR036235">
    <property type="entry name" value="Ribosomal_bL12_oligo_N_sf"/>
</dbReference>
<reference evidence="7 8" key="1">
    <citation type="submission" date="2020-01" db="EMBL/GenBank/DDBJ databases">
        <title>Sulfitobacter sediminilitoris sp. nov., isolated from a tidal flat.</title>
        <authorList>
            <person name="Park S."/>
            <person name="Yoon J.-H."/>
        </authorList>
    </citation>
    <scope>NUCLEOTIDE SEQUENCE [LARGE SCALE GENOMIC DNA]</scope>
    <source>
        <strain evidence="7 8">JBTF-M27</strain>
    </source>
</reference>
<dbReference type="RefSeq" id="WP_164353920.1">
    <property type="nucleotide sequence ID" value="NZ_JAABNT010000006.1"/>
</dbReference>
<dbReference type="PANTHER" id="PTHR45987:SF4">
    <property type="entry name" value="LARGE RIBOSOMAL SUBUNIT PROTEIN BL12M"/>
    <property type="match status" value="1"/>
</dbReference>
<evidence type="ECO:0000259" key="5">
    <source>
        <dbReference type="Pfam" id="PF00542"/>
    </source>
</evidence>
<dbReference type="FunFam" id="3.30.1390.10:FF:000001">
    <property type="entry name" value="50S ribosomal protein L7/L12"/>
    <property type="match status" value="1"/>
</dbReference>
<gene>
    <name evidence="4 7" type="primary">rplL</name>
    <name evidence="7" type="ORF">GV827_11305</name>
</gene>
<organism evidence="7 8">
    <name type="scientific">Sulfitobacter sediminilitoris</name>
    <dbReference type="NCBI Taxonomy" id="2698830"/>
    <lineage>
        <taxon>Bacteria</taxon>
        <taxon>Pseudomonadati</taxon>
        <taxon>Pseudomonadota</taxon>
        <taxon>Alphaproteobacteria</taxon>
        <taxon>Rhodobacterales</taxon>
        <taxon>Roseobacteraceae</taxon>
        <taxon>Sulfitobacter</taxon>
    </lineage>
</organism>
<dbReference type="Gene3D" id="3.30.1390.10">
    <property type="match status" value="1"/>
</dbReference>
<dbReference type="Gene3D" id="1.20.5.710">
    <property type="entry name" value="Single helix bin"/>
    <property type="match status" value="1"/>
</dbReference>
<comment type="caution">
    <text evidence="7">The sequence shown here is derived from an EMBL/GenBank/DDBJ whole genome shotgun (WGS) entry which is preliminary data.</text>
</comment>
<feature type="domain" description="Large ribosomal subunit protein bL12 C-terminal" evidence="5">
    <location>
        <begin position="59"/>
        <end position="123"/>
    </location>
</feature>
<evidence type="ECO:0000313" key="7">
    <source>
        <dbReference type="EMBL" id="NEK22989.1"/>
    </source>
</evidence>
<comment type="subunit">
    <text evidence="4">Homodimer. Part of the ribosomal stalk of the 50S ribosomal subunit. Forms a multimeric L10(L12)X complex, where L10 forms an elongated spine to which 2 to 4 L12 dimers bind in a sequential fashion. Binds GTP-bound translation factors.</text>
</comment>
<evidence type="ECO:0000259" key="6">
    <source>
        <dbReference type="Pfam" id="PF16320"/>
    </source>
</evidence>
<dbReference type="AlphaFoldDB" id="A0A6P0C9V4"/>
<dbReference type="HAMAP" id="MF_00368">
    <property type="entry name" value="Ribosomal_bL12"/>
    <property type="match status" value="1"/>
</dbReference>
<dbReference type="Pfam" id="PF16320">
    <property type="entry name" value="Ribosomal_L12_N"/>
    <property type="match status" value="1"/>
</dbReference>
<dbReference type="InterPro" id="IPR014719">
    <property type="entry name" value="Ribosomal_bL12_C/ClpS-like"/>
</dbReference>
<dbReference type="SUPFAM" id="SSF54736">
    <property type="entry name" value="ClpS-like"/>
    <property type="match status" value="1"/>
</dbReference>
<name>A0A6P0C9V4_9RHOB</name>
<comment type="function">
    <text evidence="4">Forms part of the ribosomal stalk which helps the ribosome interact with GTP-bound translation factors. Is thus essential for accurate translation.</text>
</comment>
<dbReference type="PANTHER" id="PTHR45987">
    <property type="entry name" value="39S RIBOSOMAL PROTEIN L12"/>
    <property type="match status" value="1"/>
</dbReference>
<evidence type="ECO:0000313" key="8">
    <source>
        <dbReference type="Proteomes" id="UP000468591"/>
    </source>
</evidence>
<sequence>MADLKKLAEEIVGLTLLEAQELKTILKDEYGIEPAAGGAVMMAGPADAGGAAAEEKTEFDVVLKNAGASKINVIKEVRGITGLGLKEAKDLVEAGGKIKEGVDKAEAEDIKGKLEAAGAEVELA</sequence>
<dbReference type="GO" id="GO:0006412">
    <property type="term" value="P:translation"/>
    <property type="evidence" value="ECO:0007669"/>
    <property type="project" value="UniProtKB-UniRule"/>
</dbReference>
<evidence type="ECO:0000256" key="3">
    <source>
        <dbReference type="ARBA" id="ARBA00023274"/>
    </source>
</evidence>
<evidence type="ECO:0000256" key="1">
    <source>
        <dbReference type="ARBA" id="ARBA00007197"/>
    </source>
</evidence>
<dbReference type="InterPro" id="IPR000206">
    <property type="entry name" value="Ribosomal_bL12"/>
</dbReference>
<evidence type="ECO:0000256" key="4">
    <source>
        <dbReference type="HAMAP-Rule" id="MF_00368"/>
    </source>
</evidence>
<dbReference type="InterPro" id="IPR008932">
    <property type="entry name" value="Ribosomal_bL12_oligo"/>
</dbReference>
<feature type="domain" description="Large ribosomal subunit protein bL12 oligomerization" evidence="6">
    <location>
        <begin position="5"/>
        <end position="51"/>
    </location>
</feature>
<dbReference type="EMBL" id="JAABNT010000006">
    <property type="protein sequence ID" value="NEK22989.1"/>
    <property type="molecule type" value="Genomic_DNA"/>
</dbReference>
<dbReference type="GO" id="GO:0022625">
    <property type="term" value="C:cytosolic large ribosomal subunit"/>
    <property type="evidence" value="ECO:0007669"/>
    <property type="project" value="TreeGrafter"/>
</dbReference>
<protein>
    <recommendedName>
        <fullName evidence="4">Large ribosomal subunit protein bL12</fullName>
    </recommendedName>
</protein>
<comment type="similarity">
    <text evidence="1 4">Belongs to the bacterial ribosomal protein bL12 family.</text>
</comment>